<dbReference type="RefSeq" id="WP_367852950.1">
    <property type="nucleotide sequence ID" value="NZ_JBFOHK010000001.1"/>
</dbReference>
<comment type="caution">
    <text evidence="1">The sequence shown here is derived from an EMBL/GenBank/DDBJ whole genome shotgun (WGS) entry which is preliminary data.</text>
</comment>
<dbReference type="Proteomes" id="UP001556220">
    <property type="component" value="Unassembled WGS sequence"/>
</dbReference>
<dbReference type="SUPFAM" id="SSF51695">
    <property type="entry name" value="PLC-like phosphodiesterases"/>
    <property type="match status" value="1"/>
</dbReference>
<organism evidence="1 2">
    <name type="scientific">Rhodanobacter lycopersici</name>
    <dbReference type="NCBI Taxonomy" id="3162487"/>
    <lineage>
        <taxon>Bacteria</taxon>
        <taxon>Pseudomonadati</taxon>
        <taxon>Pseudomonadota</taxon>
        <taxon>Gammaproteobacteria</taxon>
        <taxon>Lysobacterales</taxon>
        <taxon>Rhodanobacteraceae</taxon>
        <taxon>Rhodanobacter</taxon>
    </lineage>
</organism>
<dbReference type="CDD" id="cd08557">
    <property type="entry name" value="PI-PLCc_bacteria_like"/>
    <property type="match status" value="1"/>
</dbReference>
<dbReference type="InterPro" id="IPR017946">
    <property type="entry name" value="PLC-like_Pdiesterase_TIM-brl"/>
</dbReference>
<keyword evidence="2" id="KW-1185">Reference proteome</keyword>
<evidence type="ECO:0000313" key="1">
    <source>
        <dbReference type="EMBL" id="MEW9570882.1"/>
    </source>
</evidence>
<accession>A0ABV3QAS2</accession>
<dbReference type="PANTHER" id="PTHR13593">
    <property type="match status" value="1"/>
</dbReference>
<name>A0ABV3QAS2_9GAMM</name>
<dbReference type="InterPro" id="IPR051057">
    <property type="entry name" value="PI-PLC_domain"/>
</dbReference>
<dbReference type="PANTHER" id="PTHR13593:SF113">
    <property type="entry name" value="SI:DKEY-266F7.9"/>
    <property type="match status" value="1"/>
</dbReference>
<protein>
    <submittedName>
        <fullName evidence="1">Uncharacterized protein</fullName>
    </submittedName>
</protein>
<dbReference type="EMBL" id="JBFOHK010000001">
    <property type="protein sequence ID" value="MEW9570882.1"/>
    <property type="molecule type" value="Genomic_DNA"/>
</dbReference>
<reference evidence="1 2" key="1">
    <citation type="submission" date="2024-06" db="EMBL/GenBank/DDBJ databases">
        <authorList>
            <person name="Woo H."/>
        </authorList>
    </citation>
    <scope>NUCLEOTIDE SEQUENCE [LARGE SCALE GENOMIC DNA]</scope>
    <source>
        <strain evidence="1 2">Si-c</strain>
    </source>
</reference>
<sequence>MSYRNYQDHRINELVFAGTHDAGINKGSGNEKTQDLDIGGQATAGARIFDLRIAAKSTGLTGSGVLKAYHGQGLHKSIGGNRLVAGTWGGGLEGMLQDARRFVTTKGSEFLFLKFDHCKNWGKIAEMCVDVLGNSIYTGGGNLNMKTAGELGGKVVVLFTNAGLREIGGARPAQGIIGIKSLYEKGENQKAYDPNYVGLQYHGKGGTSAMNGKSDDKKINENVKKQTTIVNSGRKINGGDPRVMGMIYWTSTGLFRNIKSRDDFNWVKGGFGDGMVKLWLDGVGEYIDDNLPLYIMRDAYGSASVLKRFMPNFVMIDFADSQKCETVFALNELKGTRLVQAAINYGAVSPERYQDGLQKTLQRGWVRAV</sequence>
<proteinExistence type="predicted"/>
<evidence type="ECO:0000313" key="2">
    <source>
        <dbReference type="Proteomes" id="UP001556220"/>
    </source>
</evidence>
<gene>
    <name evidence="1" type="ORF">ABQJ54_03910</name>
</gene>
<dbReference type="Gene3D" id="3.20.20.190">
    <property type="entry name" value="Phosphatidylinositol (PI) phosphodiesterase"/>
    <property type="match status" value="1"/>
</dbReference>